<evidence type="ECO:0000313" key="2">
    <source>
        <dbReference type="EMBL" id="KAL3267941.1"/>
    </source>
</evidence>
<feature type="region of interest" description="Disordered" evidence="1">
    <location>
        <begin position="53"/>
        <end position="76"/>
    </location>
</feature>
<dbReference type="EMBL" id="JABFTP020000021">
    <property type="protein sequence ID" value="KAL3267941.1"/>
    <property type="molecule type" value="Genomic_DNA"/>
</dbReference>
<accession>A0ABD2MPD0</accession>
<feature type="compositionally biased region" description="Acidic residues" evidence="1">
    <location>
        <begin position="150"/>
        <end position="159"/>
    </location>
</feature>
<organism evidence="2 3">
    <name type="scientific">Cryptolaemus montrouzieri</name>
    <dbReference type="NCBI Taxonomy" id="559131"/>
    <lineage>
        <taxon>Eukaryota</taxon>
        <taxon>Metazoa</taxon>
        <taxon>Ecdysozoa</taxon>
        <taxon>Arthropoda</taxon>
        <taxon>Hexapoda</taxon>
        <taxon>Insecta</taxon>
        <taxon>Pterygota</taxon>
        <taxon>Neoptera</taxon>
        <taxon>Endopterygota</taxon>
        <taxon>Coleoptera</taxon>
        <taxon>Polyphaga</taxon>
        <taxon>Cucujiformia</taxon>
        <taxon>Coccinelloidea</taxon>
        <taxon>Coccinellidae</taxon>
        <taxon>Scymninae</taxon>
        <taxon>Scymnini</taxon>
        <taxon>Cryptolaemus</taxon>
    </lineage>
</organism>
<evidence type="ECO:0000313" key="3">
    <source>
        <dbReference type="Proteomes" id="UP001516400"/>
    </source>
</evidence>
<keyword evidence="3" id="KW-1185">Reference proteome</keyword>
<protein>
    <submittedName>
        <fullName evidence="2">Uncharacterized protein</fullName>
    </submittedName>
</protein>
<dbReference type="Proteomes" id="UP001516400">
    <property type="component" value="Unassembled WGS sequence"/>
</dbReference>
<feature type="region of interest" description="Disordered" evidence="1">
    <location>
        <begin position="189"/>
        <end position="249"/>
    </location>
</feature>
<comment type="caution">
    <text evidence="2">The sequence shown here is derived from an EMBL/GenBank/DDBJ whole genome shotgun (WGS) entry which is preliminary data.</text>
</comment>
<feature type="compositionally biased region" description="Basic residues" evidence="1">
    <location>
        <begin position="136"/>
        <end position="146"/>
    </location>
</feature>
<evidence type="ECO:0000256" key="1">
    <source>
        <dbReference type="SAM" id="MobiDB-lite"/>
    </source>
</evidence>
<sequence length="318" mass="35004">MKKNGEDFGGLQFNATKIETTNDNKKLVDKTVKPVIVPKKDAVKCNVPETVVATQTKSARTEPQEKPAGPVLKNSKIPTANSKALTKNINPQQAQVSARNILPGTKSINASVPCNSAKIVKGDSDIPKEYSVSAQRNKHHHHHHHPQTIIEDEDDTSEDSSEKLANNQNIEQHIQSALEQLAHSHKNNRVSATVEYHTQSDKSNRSSNAPSLNDFPITNKNKIRRVATGIDLPSHMSSRASSPNFRRENSVRSLRNGYYGDKLGSEYGESNFAKPFSDMGSIRSWASVGLGSTDGKKMIIRRVPTSPEELFTIVNPPT</sequence>
<reference evidence="2 3" key="1">
    <citation type="journal article" date="2021" name="BMC Biol.">
        <title>Horizontally acquired antibacterial genes associated with adaptive radiation of ladybird beetles.</title>
        <authorList>
            <person name="Li H.S."/>
            <person name="Tang X.F."/>
            <person name="Huang Y.H."/>
            <person name="Xu Z.Y."/>
            <person name="Chen M.L."/>
            <person name="Du X.Y."/>
            <person name="Qiu B.Y."/>
            <person name="Chen P.T."/>
            <person name="Zhang W."/>
            <person name="Slipinski A."/>
            <person name="Escalona H.E."/>
            <person name="Waterhouse R.M."/>
            <person name="Zwick A."/>
            <person name="Pang H."/>
        </authorList>
    </citation>
    <scope>NUCLEOTIDE SEQUENCE [LARGE SCALE GENOMIC DNA]</scope>
    <source>
        <strain evidence="2">SYSU2018</strain>
    </source>
</reference>
<name>A0ABD2MPD0_9CUCU</name>
<proteinExistence type="predicted"/>
<dbReference type="AlphaFoldDB" id="A0ABD2MPD0"/>
<feature type="compositionally biased region" description="Polar residues" evidence="1">
    <location>
        <begin position="205"/>
        <end position="220"/>
    </location>
</feature>
<feature type="region of interest" description="Disordered" evidence="1">
    <location>
        <begin position="132"/>
        <end position="164"/>
    </location>
</feature>
<feature type="compositionally biased region" description="Polar residues" evidence="1">
    <location>
        <begin position="235"/>
        <end position="244"/>
    </location>
</feature>
<gene>
    <name evidence="2" type="ORF">HHI36_007078</name>
</gene>